<evidence type="ECO:0000256" key="2">
    <source>
        <dbReference type="SAM" id="MobiDB-lite"/>
    </source>
</evidence>
<feature type="region of interest" description="Disordered" evidence="2">
    <location>
        <begin position="524"/>
        <end position="544"/>
    </location>
</feature>
<accession>A0AAD1U9G8</accession>
<evidence type="ECO:0000313" key="4">
    <source>
        <dbReference type="EMBL" id="CAI2363097.1"/>
    </source>
</evidence>
<dbReference type="PROSITE" id="PS50217">
    <property type="entry name" value="BZIP"/>
    <property type="match status" value="1"/>
</dbReference>
<evidence type="ECO:0000259" key="3">
    <source>
        <dbReference type="PROSITE" id="PS50217"/>
    </source>
</evidence>
<organism evidence="4 5">
    <name type="scientific">Euplotes crassus</name>
    <dbReference type="NCBI Taxonomy" id="5936"/>
    <lineage>
        <taxon>Eukaryota</taxon>
        <taxon>Sar</taxon>
        <taxon>Alveolata</taxon>
        <taxon>Ciliophora</taxon>
        <taxon>Intramacronucleata</taxon>
        <taxon>Spirotrichea</taxon>
        <taxon>Hypotrichia</taxon>
        <taxon>Euplotida</taxon>
        <taxon>Euplotidae</taxon>
        <taxon>Moneuplotes</taxon>
    </lineage>
</organism>
<feature type="coiled-coil region" evidence="1">
    <location>
        <begin position="148"/>
        <end position="182"/>
    </location>
</feature>
<feature type="region of interest" description="Disordered" evidence="2">
    <location>
        <begin position="98"/>
        <end position="146"/>
    </location>
</feature>
<feature type="compositionally biased region" description="Basic and acidic residues" evidence="2">
    <location>
        <begin position="114"/>
        <end position="141"/>
    </location>
</feature>
<protein>
    <recommendedName>
        <fullName evidence="3">BZIP domain-containing protein</fullName>
    </recommendedName>
</protein>
<keyword evidence="1" id="KW-0175">Coiled coil</keyword>
<dbReference type="Gene3D" id="1.20.5.170">
    <property type="match status" value="1"/>
</dbReference>
<feature type="domain" description="BZIP" evidence="3">
    <location>
        <begin position="130"/>
        <end position="181"/>
    </location>
</feature>
<evidence type="ECO:0000313" key="5">
    <source>
        <dbReference type="Proteomes" id="UP001295684"/>
    </source>
</evidence>
<dbReference type="GO" id="GO:0003700">
    <property type="term" value="F:DNA-binding transcription factor activity"/>
    <property type="evidence" value="ECO:0007669"/>
    <property type="project" value="InterPro"/>
</dbReference>
<dbReference type="SUPFAM" id="SSF57959">
    <property type="entry name" value="Leucine zipper domain"/>
    <property type="match status" value="1"/>
</dbReference>
<comment type="caution">
    <text evidence="4">The sequence shown here is derived from an EMBL/GenBank/DDBJ whole genome shotgun (WGS) entry which is preliminary data.</text>
</comment>
<dbReference type="Pfam" id="PF00170">
    <property type="entry name" value="bZIP_1"/>
    <property type="match status" value="1"/>
</dbReference>
<dbReference type="SMART" id="SM00338">
    <property type="entry name" value="BRLZ"/>
    <property type="match status" value="1"/>
</dbReference>
<dbReference type="EMBL" id="CAMPGE010004248">
    <property type="protein sequence ID" value="CAI2363097.1"/>
    <property type="molecule type" value="Genomic_DNA"/>
</dbReference>
<gene>
    <name evidence="4" type="ORF">ECRASSUSDP1_LOCUS4427</name>
</gene>
<dbReference type="CDD" id="cd14686">
    <property type="entry name" value="bZIP"/>
    <property type="match status" value="1"/>
</dbReference>
<name>A0AAD1U9G8_EUPCR</name>
<evidence type="ECO:0000256" key="1">
    <source>
        <dbReference type="SAM" id="Coils"/>
    </source>
</evidence>
<reference evidence="4" key="1">
    <citation type="submission" date="2023-07" db="EMBL/GenBank/DDBJ databases">
        <authorList>
            <consortium name="AG Swart"/>
            <person name="Singh M."/>
            <person name="Singh A."/>
            <person name="Seah K."/>
            <person name="Emmerich C."/>
        </authorList>
    </citation>
    <scope>NUCLEOTIDE SEQUENCE</scope>
    <source>
        <strain evidence="4">DP1</strain>
    </source>
</reference>
<proteinExistence type="predicted"/>
<dbReference type="InterPro" id="IPR046347">
    <property type="entry name" value="bZIP_sf"/>
</dbReference>
<dbReference type="Proteomes" id="UP001295684">
    <property type="component" value="Unassembled WGS sequence"/>
</dbReference>
<dbReference type="AlphaFoldDB" id="A0AAD1U9G8"/>
<sequence>MEESLTKNNDFLMKFDDASINNHPDINQPDHSQPQIDYEFESSYKEIIHSPENVFENKMFLDNIPVNNLDSINLEEDIQSNFGAPLREHLSSEEKCTADLHKDTSLSKPTTFTAREDDDKDYQKSKKSTDLSVEKKKELNRRSASQCRKRRKEYVEQLERRVDTLENEVHCLKRKLQFYEQHEKLEALSQKESILQYLTGKYDEYDNLDAIIENHEKSPIKESEINKCINTIKIRQSSQGFVRKQTVNYLLKKVIEKIVPGHVKYIVASCANENGYFEKARGRKLAKNLEAKTQRGKYVDYAQKCQDPENHVWKEVIYAMGLNSDEIKLLKKQRAKILKFKDKFSNNLSKFLKIKKEMFKISAEIEKILDDVGTNVKPIQIARFLQYVDKIKHRKEMDVFHLWGVKSNKFRVRKDKIGTQDLLSPSFEKVRPTYALIKKKERSIMKTENDTKIANQVEMNKLKFESAHGNIKNSYMESDNISPEKLAKEILGKEIKQDYKSDDEDSIQAKINLSQNPAFLNFHQESEDSGLPDSACESKSSSDN</sequence>
<keyword evidence="5" id="KW-1185">Reference proteome</keyword>
<dbReference type="InterPro" id="IPR004827">
    <property type="entry name" value="bZIP"/>
</dbReference>